<sequence>MNDLPMHYCPYCFFKCINERKLRGHKYHFHPMQKYKCYVCYQQFLCYSSLTSHSSRKHKINLTNLPFTNIRDPLLNEDITINSTENQIMEAESLVVQPSYEKLLCDLKPLSFVPETTFNEILSDLCMIKDFNEIISPSVVTCSVKSKYESLLKNDFFYITPEKVFLSNSENHYIYVPIKKNLKQYLSSANMIEQLELSAIKNANSITNPPKI</sequence>
<protein>
    <submittedName>
        <fullName evidence="3">Uncharacterized protein LOC136085719 isoform X3</fullName>
    </submittedName>
</protein>
<evidence type="ECO:0000313" key="2">
    <source>
        <dbReference type="Proteomes" id="UP001652625"/>
    </source>
</evidence>
<dbReference type="PROSITE" id="PS00028">
    <property type="entry name" value="ZINC_FINGER_C2H2_1"/>
    <property type="match status" value="1"/>
</dbReference>
<feature type="domain" description="C2H2-type" evidence="1">
    <location>
        <begin position="37"/>
        <end position="58"/>
    </location>
</feature>
<gene>
    <name evidence="3" type="primary">LOC136085719</name>
</gene>
<keyword evidence="2" id="KW-1185">Reference proteome</keyword>
<proteinExistence type="predicted"/>
<name>A0ABM4CMT7_HYDVU</name>
<evidence type="ECO:0000259" key="1">
    <source>
        <dbReference type="PROSITE" id="PS00028"/>
    </source>
</evidence>
<evidence type="ECO:0000313" key="3">
    <source>
        <dbReference type="RefSeq" id="XP_065663134.1"/>
    </source>
</evidence>
<organism evidence="2 3">
    <name type="scientific">Hydra vulgaris</name>
    <name type="common">Hydra</name>
    <name type="synonym">Hydra attenuata</name>
    <dbReference type="NCBI Taxonomy" id="6087"/>
    <lineage>
        <taxon>Eukaryota</taxon>
        <taxon>Metazoa</taxon>
        <taxon>Cnidaria</taxon>
        <taxon>Hydrozoa</taxon>
        <taxon>Hydroidolina</taxon>
        <taxon>Anthoathecata</taxon>
        <taxon>Aplanulata</taxon>
        <taxon>Hydridae</taxon>
        <taxon>Hydra</taxon>
    </lineage>
</organism>
<dbReference type="InterPro" id="IPR013087">
    <property type="entry name" value="Znf_C2H2_type"/>
</dbReference>
<reference evidence="3" key="1">
    <citation type="submission" date="2025-08" db="UniProtKB">
        <authorList>
            <consortium name="RefSeq"/>
        </authorList>
    </citation>
    <scope>IDENTIFICATION</scope>
</reference>
<dbReference type="Proteomes" id="UP001652625">
    <property type="component" value="Chromosome 10"/>
</dbReference>
<dbReference type="GeneID" id="136085719"/>
<accession>A0ABM4CMT7</accession>
<dbReference type="RefSeq" id="XP_065663134.1">
    <property type="nucleotide sequence ID" value="XM_065807062.1"/>
</dbReference>